<dbReference type="OrthoDB" id="6060069at2759"/>
<dbReference type="STRING" id="225164.V4C7C6"/>
<dbReference type="GO" id="GO:0005525">
    <property type="term" value="F:GTP binding"/>
    <property type="evidence" value="ECO:0007669"/>
    <property type="project" value="InterPro"/>
</dbReference>
<dbReference type="Proteomes" id="UP000030746">
    <property type="component" value="Unassembled WGS sequence"/>
</dbReference>
<gene>
    <name evidence="5" type="ORF">LOTGIDRAFT_104408</name>
</gene>
<dbReference type="HOGENOM" id="CLU_1911892_0_0_1"/>
<comment type="similarity">
    <text evidence="1">Belongs to the small GTPase superfamily. Ras family.</text>
</comment>
<reference evidence="5 6" key="1">
    <citation type="journal article" date="2013" name="Nature">
        <title>Insights into bilaterian evolution from three spiralian genomes.</title>
        <authorList>
            <person name="Simakov O."/>
            <person name="Marletaz F."/>
            <person name="Cho S.J."/>
            <person name="Edsinger-Gonzales E."/>
            <person name="Havlak P."/>
            <person name="Hellsten U."/>
            <person name="Kuo D.H."/>
            <person name="Larsson T."/>
            <person name="Lv J."/>
            <person name="Arendt D."/>
            <person name="Savage R."/>
            <person name="Osoegawa K."/>
            <person name="de Jong P."/>
            <person name="Grimwood J."/>
            <person name="Chapman J.A."/>
            <person name="Shapiro H."/>
            <person name="Aerts A."/>
            <person name="Otillar R.P."/>
            <person name="Terry A.Y."/>
            <person name="Boore J.L."/>
            <person name="Grigoriev I.V."/>
            <person name="Lindberg D.R."/>
            <person name="Seaver E.C."/>
            <person name="Weisblat D.A."/>
            <person name="Putnam N.H."/>
            <person name="Rokhsar D.S."/>
        </authorList>
    </citation>
    <scope>NUCLEOTIDE SEQUENCE [LARGE SCALE GENOMIC DNA]</scope>
</reference>
<keyword evidence="3" id="KW-0378">Hydrolase</keyword>
<dbReference type="InterPro" id="IPR001806">
    <property type="entry name" value="Small_GTPase"/>
</dbReference>
<comment type="catalytic activity">
    <reaction evidence="4">
        <text>GTP + H2O = GDP + phosphate + H(+)</text>
        <dbReference type="Rhea" id="RHEA:19669"/>
        <dbReference type="ChEBI" id="CHEBI:15377"/>
        <dbReference type="ChEBI" id="CHEBI:15378"/>
        <dbReference type="ChEBI" id="CHEBI:37565"/>
        <dbReference type="ChEBI" id="CHEBI:43474"/>
        <dbReference type="ChEBI" id="CHEBI:58189"/>
        <dbReference type="EC" id="3.6.5.2"/>
    </reaction>
</comment>
<organism evidence="5 6">
    <name type="scientific">Lottia gigantea</name>
    <name type="common">Giant owl limpet</name>
    <dbReference type="NCBI Taxonomy" id="225164"/>
    <lineage>
        <taxon>Eukaryota</taxon>
        <taxon>Metazoa</taxon>
        <taxon>Spiralia</taxon>
        <taxon>Lophotrochozoa</taxon>
        <taxon>Mollusca</taxon>
        <taxon>Gastropoda</taxon>
        <taxon>Patellogastropoda</taxon>
        <taxon>Lottioidea</taxon>
        <taxon>Lottiidae</taxon>
        <taxon>Lottia</taxon>
    </lineage>
</organism>
<dbReference type="GO" id="GO:0003925">
    <property type="term" value="F:G protein activity"/>
    <property type="evidence" value="ECO:0007669"/>
    <property type="project" value="UniProtKB-EC"/>
</dbReference>
<dbReference type="GeneID" id="20229858"/>
<name>V4C7C6_LOTGI</name>
<dbReference type="RefSeq" id="XP_009051449.1">
    <property type="nucleotide sequence ID" value="XM_009053201.1"/>
</dbReference>
<dbReference type="Gene3D" id="3.40.50.300">
    <property type="entry name" value="P-loop containing nucleotide triphosphate hydrolases"/>
    <property type="match status" value="1"/>
</dbReference>
<dbReference type="InterPro" id="IPR051065">
    <property type="entry name" value="Ras-related_GTPase"/>
</dbReference>
<evidence type="ECO:0000256" key="4">
    <source>
        <dbReference type="ARBA" id="ARBA00048098"/>
    </source>
</evidence>
<protein>
    <recommendedName>
        <fullName evidence="2">small monomeric GTPase</fullName>
        <ecNumber evidence="2">3.6.5.2</ecNumber>
    </recommendedName>
</protein>
<evidence type="ECO:0000313" key="6">
    <source>
        <dbReference type="Proteomes" id="UP000030746"/>
    </source>
</evidence>
<accession>V4C7C6</accession>
<dbReference type="SMART" id="SM00175">
    <property type="entry name" value="RAB"/>
    <property type="match status" value="1"/>
</dbReference>
<dbReference type="Pfam" id="PF00071">
    <property type="entry name" value="Ras"/>
    <property type="match status" value="1"/>
</dbReference>
<dbReference type="KEGG" id="lgi:LOTGIDRAFT_104408"/>
<dbReference type="InterPro" id="IPR027417">
    <property type="entry name" value="P-loop_NTPase"/>
</dbReference>
<evidence type="ECO:0000256" key="1">
    <source>
        <dbReference type="ARBA" id="ARBA00008344"/>
    </source>
</evidence>
<dbReference type="AlphaFoldDB" id="V4C7C6"/>
<dbReference type="EC" id="3.6.5.2" evidence="2"/>
<dbReference type="SUPFAM" id="SSF52540">
    <property type="entry name" value="P-loop containing nucleoside triphosphate hydrolases"/>
    <property type="match status" value="1"/>
</dbReference>
<sequence>DGFLLVYSISERFSFESALRINGVLQKVRGNSETPIVLVGNKTDRSVCREVTISYGRDLAFDLGSAFYETSCYFDPVNIKSVFHDVIRQVRCVRMRSRSKEQACTTVRGFIHRLSFKGKRKSLKSSSSSSSTS</sequence>
<dbReference type="PROSITE" id="PS51421">
    <property type="entry name" value="RAS"/>
    <property type="match status" value="1"/>
</dbReference>
<dbReference type="PROSITE" id="PS51419">
    <property type="entry name" value="RAB"/>
    <property type="match status" value="1"/>
</dbReference>
<keyword evidence="6" id="KW-1185">Reference proteome</keyword>
<proteinExistence type="inferred from homology"/>
<feature type="non-terminal residue" evidence="5">
    <location>
        <position position="1"/>
    </location>
</feature>
<evidence type="ECO:0000256" key="2">
    <source>
        <dbReference type="ARBA" id="ARBA00011984"/>
    </source>
</evidence>
<dbReference type="SMART" id="SM00173">
    <property type="entry name" value="RAS"/>
    <property type="match status" value="1"/>
</dbReference>
<dbReference type="CTD" id="20229858"/>
<dbReference type="EMBL" id="KB201304">
    <property type="protein sequence ID" value="ESO97589.1"/>
    <property type="molecule type" value="Genomic_DNA"/>
</dbReference>
<dbReference type="OMA" id="ENDHSAC"/>
<dbReference type="PANTHER" id="PTHR45704">
    <property type="entry name" value="RAS-LIKE FAMILY MEMBER 11"/>
    <property type="match status" value="1"/>
</dbReference>
<evidence type="ECO:0000256" key="3">
    <source>
        <dbReference type="ARBA" id="ARBA00022801"/>
    </source>
</evidence>
<evidence type="ECO:0000313" key="5">
    <source>
        <dbReference type="EMBL" id="ESO97589.1"/>
    </source>
</evidence>